<reference evidence="3" key="1">
    <citation type="journal article" date="2020" name="Nature">
        <title>Giant virus diversity and host interactions through global metagenomics.</title>
        <authorList>
            <person name="Schulz F."/>
            <person name="Roux S."/>
            <person name="Paez-Espino D."/>
            <person name="Jungbluth S."/>
            <person name="Walsh D.A."/>
            <person name="Denef V.J."/>
            <person name="McMahon K.D."/>
            <person name="Konstantinidis K.T."/>
            <person name="Eloe-Fadrosh E.A."/>
            <person name="Kyrpides N.C."/>
            <person name="Woyke T."/>
        </authorList>
    </citation>
    <scope>NUCLEOTIDE SEQUENCE</scope>
    <source>
        <strain evidence="3">GVMAG-S-ERX555907-63</strain>
    </source>
</reference>
<organism evidence="3">
    <name type="scientific">viral metagenome</name>
    <dbReference type="NCBI Taxonomy" id="1070528"/>
    <lineage>
        <taxon>unclassified sequences</taxon>
        <taxon>metagenomes</taxon>
        <taxon>organismal metagenomes</taxon>
    </lineage>
</organism>
<dbReference type="GO" id="GO:0003677">
    <property type="term" value="F:DNA binding"/>
    <property type="evidence" value="ECO:0007669"/>
    <property type="project" value="InterPro"/>
</dbReference>
<dbReference type="SUPFAM" id="SSF63562">
    <property type="entry name" value="RPB6/omega subunit-like"/>
    <property type="match status" value="1"/>
</dbReference>
<evidence type="ECO:0000256" key="1">
    <source>
        <dbReference type="ARBA" id="ARBA00022478"/>
    </source>
</evidence>
<protein>
    <recommendedName>
        <fullName evidence="4">DNA-directed RNA polymerase</fullName>
    </recommendedName>
</protein>
<proteinExistence type="predicted"/>
<sequence length="79" mass="9442">MDEPIMTKYEYTRIRGIRIQQLIDGMQPFVDYDKDESEENIFIRELKDKKIPLKITRPCGYNKSVDIPVSDMNVERFIN</sequence>
<dbReference type="AlphaFoldDB" id="A0A6C0L2J6"/>
<name>A0A6C0L2J6_9ZZZZ</name>
<accession>A0A6C0L2J6</accession>
<dbReference type="InterPro" id="IPR036161">
    <property type="entry name" value="RPB6/omega-like_sf"/>
</dbReference>
<keyword evidence="2" id="KW-0804">Transcription</keyword>
<keyword evidence="1" id="KW-0240">DNA-directed RNA polymerase</keyword>
<dbReference type="GO" id="GO:0006351">
    <property type="term" value="P:DNA-templated transcription"/>
    <property type="evidence" value="ECO:0007669"/>
    <property type="project" value="InterPro"/>
</dbReference>
<evidence type="ECO:0008006" key="4">
    <source>
        <dbReference type="Google" id="ProtNLM"/>
    </source>
</evidence>
<dbReference type="EMBL" id="MN741020">
    <property type="protein sequence ID" value="QHU22954.1"/>
    <property type="molecule type" value="Genomic_DNA"/>
</dbReference>
<evidence type="ECO:0000256" key="2">
    <source>
        <dbReference type="ARBA" id="ARBA00023163"/>
    </source>
</evidence>
<evidence type="ECO:0000313" key="3">
    <source>
        <dbReference type="EMBL" id="QHU22954.1"/>
    </source>
</evidence>
<dbReference type="GO" id="GO:0000428">
    <property type="term" value="C:DNA-directed RNA polymerase complex"/>
    <property type="evidence" value="ECO:0007669"/>
    <property type="project" value="UniProtKB-KW"/>
</dbReference>
<dbReference type="GO" id="GO:0003899">
    <property type="term" value="F:DNA-directed RNA polymerase activity"/>
    <property type="evidence" value="ECO:0007669"/>
    <property type="project" value="InterPro"/>
</dbReference>
<dbReference type="Gene3D" id="3.90.940.10">
    <property type="match status" value="1"/>
</dbReference>